<dbReference type="AlphaFoldDB" id="A0A0M3K6W6"/>
<proteinExistence type="predicted"/>
<evidence type="ECO:0000313" key="2">
    <source>
        <dbReference type="Proteomes" id="UP000267096"/>
    </source>
</evidence>
<reference evidence="3" key="1">
    <citation type="submission" date="2017-02" db="UniProtKB">
        <authorList>
            <consortium name="WormBaseParasite"/>
        </authorList>
    </citation>
    <scope>IDENTIFICATION</scope>
</reference>
<sequence>MAESSGWNNRSAASQRSGFMSSMAHARAYDHGATLPVHSNSEYSHMGFYSRRMQNGETFSGGHSRSRSMQAVNTPESANGAALVIDIHRQYGRILSPTNVRRPNLHIFFSLQTLNGTEPLSAITDDLSELFEVGDQ</sequence>
<dbReference type="OrthoDB" id="10572553at2759"/>
<evidence type="ECO:0000313" key="3">
    <source>
        <dbReference type="WBParaSite" id="ASIM_0001670701-mRNA-1"/>
    </source>
</evidence>
<gene>
    <name evidence="1" type="ORF">ASIM_LOCUS16114</name>
</gene>
<name>A0A0M3K6W6_ANISI</name>
<evidence type="ECO:0000313" key="1">
    <source>
        <dbReference type="EMBL" id="VDK56890.1"/>
    </source>
</evidence>
<dbReference type="EMBL" id="UYRR01032817">
    <property type="protein sequence ID" value="VDK56890.1"/>
    <property type="molecule type" value="Genomic_DNA"/>
</dbReference>
<reference evidence="1 2" key="2">
    <citation type="submission" date="2018-11" db="EMBL/GenBank/DDBJ databases">
        <authorList>
            <consortium name="Pathogen Informatics"/>
        </authorList>
    </citation>
    <scope>NUCLEOTIDE SEQUENCE [LARGE SCALE GENOMIC DNA]</scope>
</reference>
<protein>
    <submittedName>
        <fullName evidence="3">PKP3</fullName>
    </submittedName>
</protein>
<dbReference type="WBParaSite" id="ASIM_0001670701-mRNA-1">
    <property type="protein sequence ID" value="ASIM_0001670701-mRNA-1"/>
    <property type="gene ID" value="ASIM_0001670701"/>
</dbReference>
<keyword evidence="2" id="KW-1185">Reference proteome</keyword>
<accession>A0A0M3K6W6</accession>
<dbReference type="Proteomes" id="UP000267096">
    <property type="component" value="Unassembled WGS sequence"/>
</dbReference>
<organism evidence="3">
    <name type="scientific">Anisakis simplex</name>
    <name type="common">Herring worm</name>
    <dbReference type="NCBI Taxonomy" id="6269"/>
    <lineage>
        <taxon>Eukaryota</taxon>
        <taxon>Metazoa</taxon>
        <taxon>Ecdysozoa</taxon>
        <taxon>Nematoda</taxon>
        <taxon>Chromadorea</taxon>
        <taxon>Rhabditida</taxon>
        <taxon>Spirurina</taxon>
        <taxon>Ascaridomorpha</taxon>
        <taxon>Ascaridoidea</taxon>
        <taxon>Anisakidae</taxon>
        <taxon>Anisakis</taxon>
        <taxon>Anisakis simplex complex</taxon>
    </lineage>
</organism>